<comment type="caution">
    <text evidence="1">The sequence shown here is derived from an EMBL/GenBank/DDBJ whole genome shotgun (WGS) entry which is preliminary data.</text>
</comment>
<dbReference type="AlphaFoldDB" id="M2QFT7"/>
<evidence type="ECO:0000313" key="2">
    <source>
        <dbReference type="Proteomes" id="UP000014137"/>
    </source>
</evidence>
<name>M2QFT7_9PSEU</name>
<accession>M2QFT7</accession>
<sequence length="80" mass="8180">MTPGVCCAGSVGSCKSMVAVSADSTGLRQGAPAAECLVRYPEGRMAGPITPSGLSQSAPGVARSTARLERLRREGRVCRS</sequence>
<gene>
    <name evidence="1" type="ORF">C791_5449</name>
</gene>
<protein>
    <submittedName>
        <fullName evidence="1">Uncharacterized protein</fullName>
    </submittedName>
</protein>
<dbReference type="PATRIC" id="fig|1238180.3.peg.5365"/>
<dbReference type="Proteomes" id="UP000014137">
    <property type="component" value="Unassembled WGS sequence"/>
</dbReference>
<reference evidence="1 2" key="1">
    <citation type="submission" date="2012-10" db="EMBL/GenBank/DDBJ databases">
        <title>Genome assembly of Amycolatopsis azurea DSM 43854.</title>
        <authorList>
            <person name="Khatri I."/>
            <person name="Kaur I."/>
            <person name="Subramanian S."/>
            <person name="Mayilraj S."/>
        </authorList>
    </citation>
    <scope>NUCLEOTIDE SEQUENCE [LARGE SCALE GENOMIC DNA]</scope>
    <source>
        <strain evidence="1 2">DSM 43854</strain>
    </source>
</reference>
<organism evidence="1 2">
    <name type="scientific">Amycolatopsis azurea DSM 43854</name>
    <dbReference type="NCBI Taxonomy" id="1238180"/>
    <lineage>
        <taxon>Bacteria</taxon>
        <taxon>Bacillati</taxon>
        <taxon>Actinomycetota</taxon>
        <taxon>Actinomycetes</taxon>
        <taxon>Pseudonocardiales</taxon>
        <taxon>Pseudonocardiaceae</taxon>
        <taxon>Amycolatopsis</taxon>
    </lineage>
</organism>
<evidence type="ECO:0000313" key="1">
    <source>
        <dbReference type="EMBL" id="EMD24867.1"/>
    </source>
</evidence>
<proteinExistence type="predicted"/>
<dbReference type="EMBL" id="ANMG01000053">
    <property type="protein sequence ID" value="EMD24867.1"/>
    <property type="molecule type" value="Genomic_DNA"/>
</dbReference>